<keyword evidence="5" id="KW-0670">Pyruvate</keyword>
<dbReference type="PROSITE" id="PS00600">
    <property type="entry name" value="AA_TRANSFER_CLASS_3"/>
    <property type="match status" value="1"/>
</dbReference>
<dbReference type="EMBL" id="PVNK01000141">
    <property type="protein sequence ID" value="PRP99363.1"/>
    <property type="molecule type" value="Genomic_DNA"/>
</dbReference>
<dbReference type="GO" id="GO:0031299">
    <property type="term" value="F:taurine-pyruvate aminotransferase activity"/>
    <property type="evidence" value="ECO:0007669"/>
    <property type="project" value="UniProtKB-EC"/>
</dbReference>
<reference evidence="5 6" key="1">
    <citation type="submission" date="2018-03" db="EMBL/GenBank/DDBJ databases">
        <title>Draft Genome Sequences of the Obligatory Marine Myxobacteria Enhygromyxa salina SWB005.</title>
        <authorList>
            <person name="Poehlein A."/>
            <person name="Moghaddam J.A."/>
            <person name="Harms H."/>
            <person name="Alanjari M."/>
            <person name="Koenig G.M."/>
            <person name="Daniel R."/>
            <person name="Schaeberle T.F."/>
        </authorList>
    </citation>
    <scope>NUCLEOTIDE SEQUENCE [LARGE SCALE GENOMIC DNA]</scope>
    <source>
        <strain evidence="5 6">SWB005</strain>
    </source>
</reference>
<comment type="cofactor">
    <cofactor evidence="1">
        <name>pyridoxal 5'-phosphate</name>
        <dbReference type="ChEBI" id="CHEBI:597326"/>
    </cofactor>
</comment>
<dbReference type="GO" id="GO:0005829">
    <property type="term" value="C:cytosol"/>
    <property type="evidence" value="ECO:0007669"/>
    <property type="project" value="TreeGrafter"/>
</dbReference>
<dbReference type="Pfam" id="PF00202">
    <property type="entry name" value="Aminotran_3"/>
    <property type="match status" value="1"/>
</dbReference>
<evidence type="ECO:0000256" key="2">
    <source>
        <dbReference type="ARBA" id="ARBA00008954"/>
    </source>
</evidence>
<dbReference type="GO" id="GO:0030170">
    <property type="term" value="F:pyridoxal phosphate binding"/>
    <property type="evidence" value="ECO:0007669"/>
    <property type="project" value="InterPro"/>
</dbReference>
<dbReference type="InterPro" id="IPR049704">
    <property type="entry name" value="Aminotrans_3_PPA_site"/>
</dbReference>
<evidence type="ECO:0000256" key="1">
    <source>
        <dbReference type="ARBA" id="ARBA00001933"/>
    </source>
</evidence>
<dbReference type="PANTHER" id="PTHR43094:SF1">
    <property type="entry name" value="AMINOTRANSFERASE CLASS-III"/>
    <property type="match status" value="1"/>
</dbReference>
<dbReference type="InterPro" id="IPR015421">
    <property type="entry name" value="PyrdxlP-dep_Trfase_major"/>
</dbReference>
<dbReference type="EC" id="2.6.1.77" evidence="5"/>
<dbReference type="InterPro" id="IPR005814">
    <property type="entry name" value="Aminotrans_3"/>
</dbReference>
<proteinExistence type="inferred from homology"/>
<dbReference type="Proteomes" id="UP000237968">
    <property type="component" value="Unassembled WGS sequence"/>
</dbReference>
<keyword evidence="3 4" id="KW-0663">Pyridoxal phosphate</keyword>
<evidence type="ECO:0000256" key="4">
    <source>
        <dbReference type="RuleBase" id="RU003560"/>
    </source>
</evidence>
<evidence type="ECO:0000313" key="5">
    <source>
        <dbReference type="EMBL" id="PRP99363.1"/>
    </source>
</evidence>
<evidence type="ECO:0000313" key="6">
    <source>
        <dbReference type="Proteomes" id="UP000237968"/>
    </source>
</evidence>
<comment type="similarity">
    <text evidence="2 4">Belongs to the class-III pyridoxal-phosphate-dependent aminotransferase family.</text>
</comment>
<dbReference type="RefSeq" id="WP_106392257.1">
    <property type="nucleotide sequence ID" value="NZ_PVNK01000141.1"/>
</dbReference>
<accession>A0A2S9Y2M3</accession>
<keyword evidence="5" id="KW-0808">Transferase</keyword>
<organism evidence="5 6">
    <name type="scientific">Enhygromyxa salina</name>
    <dbReference type="NCBI Taxonomy" id="215803"/>
    <lineage>
        <taxon>Bacteria</taxon>
        <taxon>Pseudomonadati</taxon>
        <taxon>Myxococcota</taxon>
        <taxon>Polyangia</taxon>
        <taxon>Nannocystales</taxon>
        <taxon>Nannocystaceae</taxon>
        <taxon>Enhygromyxa</taxon>
    </lineage>
</organism>
<dbReference type="PIRSF" id="PIRSF000521">
    <property type="entry name" value="Transaminase_4ab_Lys_Orn"/>
    <property type="match status" value="1"/>
</dbReference>
<evidence type="ECO:0000256" key="3">
    <source>
        <dbReference type="ARBA" id="ARBA00022898"/>
    </source>
</evidence>
<gene>
    <name evidence="5" type="primary">tpa</name>
    <name evidence="5" type="ORF">ENSA5_28720</name>
</gene>
<dbReference type="Gene3D" id="3.40.640.10">
    <property type="entry name" value="Type I PLP-dependent aspartate aminotransferase-like (Major domain)"/>
    <property type="match status" value="1"/>
</dbReference>
<dbReference type="AlphaFoldDB" id="A0A2S9Y2M3"/>
<protein>
    <submittedName>
        <fullName evidence="5">Taurine--pyruvate aminotransferase</fullName>
        <ecNumber evidence="5">2.6.1.77</ecNumber>
    </submittedName>
</protein>
<dbReference type="InterPro" id="IPR015422">
    <property type="entry name" value="PyrdxlP-dep_Trfase_small"/>
</dbReference>
<dbReference type="InterPro" id="IPR015424">
    <property type="entry name" value="PyrdxlP-dep_Trfase"/>
</dbReference>
<keyword evidence="6" id="KW-1185">Reference proteome</keyword>
<dbReference type="Gene3D" id="3.90.1150.10">
    <property type="entry name" value="Aspartate Aminotransferase, domain 1"/>
    <property type="match status" value="1"/>
</dbReference>
<dbReference type="PANTHER" id="PTHR43094">
    <property type="entry name" value="AMINOTRANSFERASE"/>
    <property type="match status" value="1"/>
</dbReference>
<dbReference type="CDD" id="cd00610">
    <property type="entry name" value="OAT_like"/>
    <property type="match status" value="1"/>
</dbReference>
<comment type="caution">
    <text evidence="5">The sequence shown here is derived from an EMBL/GenBank/DDBJ whole genome shotgun (WGS) entry which is preliminary data.</text>
</comment>
<dbReference type="SUPFAM" id="SSF53383">
    <property type="entry name" value="PLP-dependent transferases"/>
    <property type="match status" value="1"/>
</dbReference>
<name>A0A2S9Y2M3_9BACT</name>
<sequence>MTANSLSARQRQHVFFTWSAQARARPLEIIDAERARFEVAGKGWVWDLESQVYNVNVGHKHAHVQARMIEQVEELPACAPSAALPIRAQLGELLVAHTGMAKAFLTTGGSEAVENAIKIARLVTGRTKILTRRSSYHGATLAVLEIAGDARKRPFEATMSAGLHIDDPYPARAPTPERASDWLESARELVAREGGETIAAILLEGFTGTNGMQHPPSDFWPGVRALCDEHGILLIDDEIFSGFGRTGRWFARERFGVEVDMMTLGKGLTSGYAPLAGVMVSEAIARRFDDEVLWCGLTHYAHPVSCAAAVGSIEVLEREGLPENAERVGRVLEQGFAGLSERHAMVVGQRGFGLMRALELDRSAQELVERAWELGVYLPSRGPMVWVCPPLCLREEEAETILGLLDQALARSSEGLQ</sequence>
<dbReference type="OrthoDB" id="9801834at2"/>
<keyword evidence="5" id="KW-0032">Aminotransferase</keyword>